<gene>
    <name evidence="5" type="ORF">OXIME_000459</name>
</gene>
<feature type="domain" description="Gfo/Idh/MocA-like oxidoreductase N-terminal" evidence="3">
    <location>
        <begin position="2"/>
        <end position="119"/>
    </location>
</feature>
<dbReference type="InterPro" id="IPR051317">
    <property type="entry name" value="Gfo/Idh/MocA_oxidoreduct"/>
</dbReference>
<proteinExistence type="inferred from homology"/>
<dbReference type="RefSeq" id="WP_393971872.1">
    <property type="nucleotide sequence ID" value="NZ_CP133772.1"/>
</dbReference>
<dbReference type="KEGG" id="omr:OXIME_000459"/>
<dbReference type="Gene3D" id="3.30.360.10">
    <property type="entry name" value="Dihydrodipicolinate Reductase, domain 2"/>
    <property type="match status" value="1"/>
</dbReference>
<dbReference type="Proteomes" id="UP001451606">
    <property type="component" value="Chromosome"/>
</dbReference>
<dbReference type="Pfam" id="PF22725">
    <property type="entry name" value="GFO_IDH_MocA_C3"/>
    <property type="match status" value="1"/>
</dbReference>
<evidence type="ECO:0000259" key="4">
    <source>
        <dbReference type="Pfam" id="PF22725"/>
    </source>
</evidence>
<keyword evidence="2" id="KW-0560">Oxidoreductase</keyword>
<dbReference type="EMBL" id="CP133772">
    <property type="protein sequence ID" value="WYX99913.1"/>
    <property type="molecule type" value="Genomic_DNA"/>
</dbReference>
<dbReference type="InterPro" id="IPR055170">
    <property type="entry name" value="GFO_IDH_MocA-like_dom"/>
</dbReference>
<evidence type="ECO:0000256" key="1">
    <source>
        <dbReference type="ARBA" id="ARBA00010928"/>
    </source>
</evidence>
<dbReference type="PANTHER" id="PTHR43708:SF5">
    <property type="entry name" value="CONSERVED EXPRESSED OXIDOREDUCTASE (EUROFUNG)-RELATED"/>
    <property type="match status" value="1"/>
</dbReference>
<dbReference type="InterPro" id="IPR000683">
    <property type="entry name" value="Gfo/Idh/MocA-like_OxRdtase_N"/>
</dbReference>
<evidence type="ECO:0000313" key="6">
    <source>
        <dbReference type="Proteomes" id="UP001451606"/>
    </source>
</evidence>
<evidence type="ECO:0000256" key="2">
    <source>
        <dbReference type="ARBA" id="ARBA00023002"/>
    </source>
</evidence>
<dbReference type="SUPFAM" id="SSF55347">
    <property type="entry name" value="Glyceraldehyde-3-phosphate dehydrogenase-like, C-terminal domain"/>
    <property type="match status" value="1"/>
</dbReference>
<keyword evidence="6" id="KW-1185">Reference proteome</keyword>
<dbReference type="GO" id="GO:0016491">
    <property type="term" value="F:oxidoreductase activity"/>
    <property type="evidence" value="ECO:0007669"/>
    <property type="project" value="UniProtKB-KW"/>
</dbReference>
<dbReference type="AlphaFoldDB" id="A0AAX4NFL5"/>
<dbReference type="Gene3D" id="3.40.50.720">
    <property type="entry name" value="NAD(P)-binding Rossmann-like Domain"/>
    <property type="match status" value="1"/>
</dbReference>
<dbReference type="Pfam" id="PF01408">
    <property type="entry name" value="GFO_IDH_MocA"/>
    <property type="match status" value="1"/>
</dbReference>
<organism evidence="5 6">
    <name type="scientific">Oxyplasma meridianum</name>
    <dbReference type="NCBI Taxonomy" id="3073602"/>
    <lineage>
        <taxon>Archaea</taxon>
        <taxon>Methanobacteriati</taxon>
        <taxon>Thermoplasmatota</taxon>
        <taxon>Thermoplasmata</taxon>
        <taxon>Thermoplasmatales</taxon>
        <taxon>Thermoplasmataceae</taxon>
        <taxon>Oxyplasma</taxon>
    </lineage>
</organism>
<feature type="domain" description="GFO/IDH/MocA-like oxidoreductase" evidence="4">
    <location>
        <begin position="129"/>
        <end position="248"/>
    </location>
</feature>
<dbReference type="GeneID" id="95967186"/>
<reference evidence="5 6" key="1">
    <citation type="submission" date="2023-09" db="EMBL/GenBank/DDBJ databases">
        <authorList>
            <person name="Golyshina O.V."/>
            <person name="Lunev E.A."/>
            <person name="Bargiela R."/>
            <person name="Gaines M.C."/>
            <person name="Daum B."/>
            <person name="Bale N.J."/>
            <person name="Koenen M."/>
            <person name="Sinninghe Damst J.S."/>
            <person name="Yakimov M."/>
            <person name="Golyshin P.N."/>
        </authorList>
    </citation>
    <scope>NUCLEOTIDE SEQUENCE [LARGE SCALE GENOMIC DNA]</scope>
    <source>
        <strain evidence="5 6">M1</strain>
    </source>
</reference>
<dbReference type="SUPFAM" id="SSF51735">
    <property type="entry name" value="NAD(P)-binding Rossmann-fold domains"/>
    <property type="match status" value="1"/>
</dbReference>
<name>A0AAX4NFL5_9ARCH</name>
<dbReference type="InterPro" id="IPR036291">
    <property type="entry name" value="NAD(P)-bd_dom_sf"/>
</dbReference>
<dbReference type="GO" id="GO:0000166">
    <property type="term" value="F:nucleotide binding"/>
    <property type="evidence" value="ECO:0007669"/>
    <property type="project" value="InterPro"/>
</dbReference>
<comment type="similarity">
    <text evidence="1">Belongs to the Gfo/Idh/MocA family.</text>
</comment>
<evidence type="ECO:0000313" key="5">
    <source>
        <dbReference type="EMBL" id="WYX99913.1"/>
    </source>
</evidence>
<evidence type="ECO:0000259" key="3">
    <source>
        <dbReference type="Pfam" id="PF01408"/>
    </source>
</evidence>
<dbReference type="PANTHER" id="PTHR43708">
    <property type="entry name" value="CONSERVED EXPRESSED OXIDOREDUCTASE (EUROFUNG)"/>
    <property type="match status" value="1"/>
</dbReference>
<sequence>MKFGIISLGNHAMNRVMPAIKSSGNEISAIYSRNMEKAEKESMKYGSKPYDNLDRFFSDSEFEAVYISSPNFMHFQHAERSINEGKNVLVEKQMTLKNVEAEKLVDLVAKKNLHIAVGFHMRFNPAVDDIKKMISNGELGEIAHIHGTWAHLSTGSRMDPDSRWWSEDDKVGGGSVMGTGVHVIDTINYILGRKPDSVYGIKRPEGRLIEDTETIIMRYRDTVGEALSSRSIAGAFNSLVIQGSKTTLVAENIFGTSVACSLKKGGKIIKEYGDGNVYQKEVSSFVDLVSGRKSTIAQVKDGEIVVKIVNAANESDATKQEVRL</sequence>
<protein>
    <submittedName>
        <fullName evidence="5">Gfo/Idh/MocA family oxidoreductase</fullName>
    </submittedName>
</protein>
<accession>A0AAX4NFL5</accession>